<accession>A0AC58UH09</accession>
<sequence length="118" mass="13517">MKFLATIKILCFEIVGEIDLLVHFFIFIVKVFCLAGTMQTRGRNRLVIEQLMDGQNYFRAQPYIEQLMDDQNYFEAQARDGQSNESNRSAGGNEIQHNEDSGNSEARKVRGPTLLKDI</sequence>
<proteinExistence type="predicted"/>
<gene>
    <name evidence="2" type="primary">LOC107803178</name>
</gene>
<reference evidence="2" key="2">
    <citation type="submission" date="2025-08" db="UniProtKB">
        <authorList>
            <consortium name="RefSeq"/>
        </authorList>
    </citation>
    <scope>IDENTIFICATION</scope>
    <source>
        <tissue evidence="2">Leaf</tissue>
    </source>
</reference>
<keyword evidence="1" id="KW-1185">Reference proteome</keyword>
<protein>
    <submittedName>
        <fullName evidence="2">Uncharacterized protein LOC107803178 isoform X4</fullName>
    </submittedName>
</protein>
<organism evidence="1 2">
    <name type="scientific">Nicotiana tabacum</name>
    <name type="common">Common tobacco</name>
    <dbReference type="NCBI Taxonomy" id="4097"/>
    <lineage>
        <taxon>Eukaryota</taxon>
        <taxon>Viridiplantae</taxon>
        <taxon>Streptophyta</taxon>
        <taxon>Embryophyta</taxon>
        <taxon>Tracheophyta</taxon>
        <taxon>Spermatophyta</taxon>
        <taxon>Magnoliopsida</taxon>
        <taxon>eudicotyledons</taxon>
        <taxon>Gunneridae</taxon>
        <taxon>Pentapetalae</taxon>
        <taxon>asterids</taxon>
        <taxon>lamiids</taxon>
        <taxon>Solanales</taxon>
        <taxon>Solanaceae</taxon>
        <taxon>Nicotianoideae</taxon>
        <taxon>Nicotianeae</taxon>
        <taxon>Nicotiana</taxon>
    </lineage>
</organism>
<dbReference type="Proteomes" id="UP000790787">
    <property type="component" value="Chromosome 1"/>
</dbReference>
<evidence type="ECO:0000313" key="2">
    <source>
        <dbReference type="RefSeq" id="XP_075108773.1"/>
    </source>
</evidence>
<dbReference type="RefSeq" id="XP_075108773.1">
    <property type="nucleotide sequence ID" value="XM_075252672.1"/>
</dbReference>
<reference evidence="1" key="1">
    <citation type="journal article" date="2014" name="Nat. Commun.">
        <title>The tobacco genome sequence and its comparison with those of tomato and potato.</title>
        <authorList>
            <person name="Sierro N."/>
            <person name="Battey J.N."/>
            <person name="Ouadi S."/>
            <person name="Bakaher N."/>
            <person name="Bovet L."/>
            <person name="Willig A."/>
            <person name="Goepfert S."/>
            <person name="Peitsch M.C."/>
            <person name="Ivanov N.V."/>
        </authorList>
    </citation>
    <scope>NUCLEOTIDE SEQUENCE [LARGE SCALE GENOMIC DNA]</scope>
</reference>
<evidence type="ECO:0000313" key="1">
    <source>
        <dbReference type="Proteomes" id="UP000790787"/>
    </source>
</evidence>
<name>A0AC58UH09_TOBAC</name>